<protein>
    <submittedName>
        <fullName evidence="1">Uncharacterized protein</fullName>
    </submittedName>
</protein>
<organism evidence="1 2">
    <name type="scientific">Lupinus luteus</name>
    <name type="common">European yellow lupine</name>
    <dbReference type="NCBI Taxonomy" id="3873"/>
    <lineage>
        <taxon>Eukaryota</taxon>
        <taxon>Viridiplantae</taxon>
        <taxon>Streptophyta</taxon>
        <taxon>Embryophyta</taxon>
        <taxon>Tracheophyta</taxon>
        <taxon>Spermatophyta</taxon>
        <taxon>Magnoliopsida</taxon>
        <taxon>eudicotyledons</taxon>
        <taxon>Gunneridae</taxon>
        <taxon>Pentapetalae</taxon>
        <taxon>rosids</taxon>
        <taxon>fabids</taxon>
        <taxon>Fabales</taxon>
        <taxon>Fabaceae</taxon>
        <taxon>Papilionoideae</taxon>
        <taxon>50 kb inversion clade</taxon>
        <taxon>genistoids sensu lato</taxon>
        <taxon>core genistoids</taxon>
        <taxon>Genisteae</taxon>
        <taxon>Lupinus</taxon>
    </lineage>
</organism>
<dbReference type="Proteomes" id="UP001497480">
    <property type="component" value="Unassembled WGS sequence"/>
</dbReference>
<gene>
    <name evidence="1" type="ORF">LLUT_LOCUS32109</name>
</gene>
<reference evidence="1 2" key="1">
    <citation type="submission" date="2024-03" db="EMBL/GenBank/DDBJ databases">
        <authorList>
            <person name="Martinez-Hernandez J."/>
        </authorList>
    </citation>
    <scope>NUCLEOTIDE SEQUENCE [LARGE SCALE GENOMIC DNA]</scope>
</reference>
<name>A0AAV1YDE8_LUPLU</name>
<evidence type="ECO:0000313" key="1">
    <source>
        <dbReference type="EMBL" id="CAL0331049.1"/>
    </source>
</evidence>
<evidence type="ECO:0000313" key="2">
    <source>
        <dbReference type="Proteomes" id="UP001497480"/>
    </source>
</evidence>
<accession>A0AAV1YDE8</accession>
<keyword evidence="2" id="KW-1185">Reference proteome</keyword>
<sequence length="49" mass="5478">MFKNDGEGSNFGFNNVLIKKPAPKKGMHNKIHRTHSLRGTGMRLSIKIA</sequence>
<proteinExistence type="predicted"/>
<dbReference type="EMBL" id="CAXHTB010000023">
    <property type="protein sequence ID" value="CAL0331049.1"/>
    <property type="molecule type" value="Genomic_DNA"/>
</dbReference>
<dbReference type="AlphaFoldDB" id="A0AAV1YDE8"/>
<comment type="caution">
    <text evidence="1">The sequence shown here is derived from an EMBL/GenBank/DDBJ whole genome shotgun (WGS) entry which is preliminary data.</text>
</comment>